<protein>
    <submittedName>
        <fullName evidence="2">Right-handed parallel beta-helix repeat-containing protein</fullName>
    </submittedName>
</protein>
<dbReference type="RefSeq" id="WP_329269953.1">
    <property type="nucleotide sequence ID" value="NZ_CP109011.1"/>
</dbReference>
<dbReference type="InterPro" id="IPR006626">
    <property type="entry name" value="PbH1"/>
</dbReference>
<dbReference type="InterPro" id="IPR011050">
    <property type="entry name" value="Pectin_lyase_fold/virulence"/>
</dbReference>
<evidence type="ECO:0000313" key="2">
    <source>
        <dbReference type="EMBL" id="WUT47637.1"/>
    </source>
</evidence>
<proteinExistence type="predicted"/>
<accession>A0ABZ1X6P8</accession>
<dbReference type="Proteomes" id="UP001432168">
    <property type="component" value="Chromosome"/>
</dbReference>
<organism evidence="2 3">
    <name type="scientific">Streptomyces pseudovenezuelae</name>
    <dbReference type="NCBI Taxonomy" id="67350"/>
    <lineage>
        <taxon>Bacteria</taxon>
        <taxon>Bacillati</taxon>
        <taxon>Actinomycetota</taxon>
        <taxon>Actinomycetes</taxon>
        <taxon>Kitasatosporales</taxon>
        <taxon>Streptomycetaceae</taxon>
        <taxon>Streptomyces</taxon>
        <taxon>Streptomyces aurantiacus group</taxon>
    </lineage>
</organism>
<evidence type="ECO:0000313" key="3">
    <source>
        <dbReference type="Proteomes" id="UP001432168"/>
    </source>
</evidence>
<gene>
    <name evidence="2" type="ORF">OG929_37360</name>
</gene>
<dbReference type="Gene3D" id="2.160.20.10">
    <property type="entry name" value="Single-stranded right-handed beta-helix, Pectin lyase-like"/>
    <property type="match status" value="1"/>
</dbReference>
<dbReference type="SUPFAM" id="SSF51126">
    <property type="entry name" value="Pectin lyase-like"/>
    <property type="match status" value="1"/>
</dbReference>
<dbReference type="InterPro" id="IPR012334">
    <property type="entry name" value="Pectin_lyas_fold"/>
</dbReference>
<feature type="domain" description="Right handed beta helix" evidence="1">
    <location>
        <begin position="289"/>
        <end position="407"/>
    </location>
</feature>
<dbReference type="Pfam" id="PF13229">
    <property type="entry name" value="Beta_helix"/>
    <property type="match status" value="2"/>
</dbReference>
<sequence length="413" mass="43771">MVDATFPVNRQSRHGDSAGIALCREGVKVSGVPVFGLSPYAPRLVDPGRNSFRRLPVGIFSRSSPLSRRSMLGLMALPLLAAKPPHPAKSVVDTDVVLVTDYATPQLAANAAAGKRLRFPSDRTYTVSDLLIPAGCYVEGNGAILRTANSSTTDSSDDGILRVGGNGVTIDGLKFDGNNQNQGGTWNQHRHQVRVHGNYSNVLVTDCDFYNIIGDGVYINVGSGGNTGHTIEVRYCTFTAANDNRNGVSVTSGTNVHVHHNTFTNMARPDMPGAIDIERNSITDVIDDILVEYNTITRAALSGTGSRYGILACMFNCVGKNIVFRNNNVSGAGLSAACLIIGDNSGTLNASTVTVTGNEFHDAGGAGVELNYGIRPDITDNRFSNLSPGILNYNSFLGNTSGNTFTNVAPQIS</sequence>
<dbReference type="SMART" id="SM00710">
    <property type="entry name" value="PbH1"/>
    <property type="match status" value="7"/>
</dbReference>
<reference evidence="2" key="1">
    <citation type="submission" date="2022-10" db="EMBL/GenBank/DDBJ databases">
        <title>The complete genomes of actinobacterial strains from the NBC collection.</title>
        <authorList>
            <person name="Joergensen T.S."/>
            <person name="Alvarez Arevalo M."/>
            <person name="Sterndorff E.B."/>
            <person name="Faurdal D."/>
            <person name="Vuksanovic O."/>
            <person name="Mourched A.-S."/>
            <person name="Charusanti P."/>
            <person name="Shaw S."/>
            <person name="Blin K."/>
            <person name="Weber T."/>
        </authorList>
    </citation>
    <scope>NUCLEOTIDE SEQUENCE</scope>
    <source>
        <strain evidence="2">NBC_00686</strain>
    </source>
</reference>
<keyword evidence="3" id="KW-1185">Reference proteome</keyword>
<dbReference type="InterPro" id="IPR039448">
    <property type="entry name" value="Beta_helix"/>
</dbReference>
<feature type="domain" description="Right handed beta helix" evidence="1">
    <location>
        <begin position="135"/>
        <end position="266"/>
    </location>
</feature>
<name>A0ABZ1X6P8_9ACTN</name>
<evidence type="ECO:0000259" key="1">
    <source>
        <dbReference type="Pfam" id="PF13229"/>
    </source>
</evidence>
<dbReference type="EMBL" id="CP109011">
    <property type="protein sequence ID" value="WUT47637.1"/>
    <property type="molecule type" value="Genomic_DNA"/>
</dbReference>